<evidence type="ECO:0000256" key="1">
    <source>
        <dbReference type="SAM" id="MobiDB-lite"/>
    </source>
</evidence>
<organism evidence="2 3">
    <name type="scientific">Candidatus Phycosocius bacilliformis</name>
    <dbReference type="NCBI Taxonomy" id="1445552"/>
    <lineage>
        <taxon>Bacteria</taxon>
        <taxon>Pseudomonadati</taxon>
        <taxon>Pseudomonadota</taxon>
        <taxon>Alphaproteobacteria</taxon>
        <taxon>Caulobacterales</taxon>
        <taxon>Caulobacterales incertae sedis</taxon>
        <taxon>Candidatus Phycosocius</taxon>
    </lineage>
</organism>
<name>A0A2P2EDJ4_9PROT</name>
<reference evidence="2 3" key="1">
    <citation type="journal article" date="2018" name="Genome Announc.">
        <title>Draft Genome Sequence of "Candidatus Phycosocius bacilliformis," an Alphaproteobacterial Ectosymbiont of the Hydrocarbon-Producing Green Alga Botryococcus braunii.</title>
        <authorList>
            <person name="Tanabe Y."/>
            <person name="Yamaguchi H."/>
            <person name="Watanabe M.M."/>
        </authorList>
    </citation>
    <scope>NUCLEOTIDE SEQUENCE [LARGE SCALE GENOMIC DNA]</scope>
    <source>
        <strain evidence="2 3">BOTRYCO-2</strain>
    </source>
</reference>
<comment type="caution">
    <text evidence="2">The sequence shown here is derived from an EMBL/GenBank/DDBJ whole genome shotgun (WGS) entry which is preliminary data.</text>
</comment>
<evidence type="ECO:0008006" key="4">
    <source>
        <dbReference type="Google" id="ProtNLM"/>
    </source>
</evidence>
<dbReference type="InterPro" id="IPR018777">
    <property type="entry name" value="Replication_initiator_prot_A"/>
</dbReference>
<proteinExistence type="predicted"/>
<dbReference type="RefSeq" id="WP_108986017.1">
    <property type="nucleotide sequence ID" value="NZ_BFBR01000010.1"/>
</dbReference>
<feature type="region of interest" description="Disordered" evidence="1">
    <location>
        <begin position="289"/>
        <end position="316"/>
    </location>
</feature>
<dbReference type="Proteomes" id="UP000245086">
    <property type="component" value="Unassembled WGS sequence"/>
</dbReference>
<dbReference type="EMBL" id="BFBR01000010">
    <property type="protein sequence ID" value="GBF59124.1"/>
    <property type="molecule type" value="Genomic_DNA"/>
</dbReference>
<dbReference type="AlphaFoldDB" id="A0A2P2EDJ4"/>
<dbReference type="OrthoDB" id="581589at2"/>
<accession>A0A2P2EDJ4</accession>
<evidence type="ECO:0000313" key="2">
    <source>
        <dbReference type="EMBL" id="GBF59124.1"/>
    </source>
</evidence>
<gene>
    <name evidence="2" type="ORF">PbB2_02816</name>
</gene>
<sequence>MAASEQIDLFLDSMIDAPLRDEQATLEHPFFSLTKRPQREPMIYDHGAISIQVSPGPRGIATIWDRDVLIYCASILNDRLGRGLPLDRKIRFAAHDFLKLTGRGKGLQAYTLFLDALERLNTTSVKTTIAAGDSTERRGFTWISAWRVIEDTRPDGTRRMRGVEVELCDWMYRAIVQDRRVLSINPQYFRLHSGLARRLYQLARKHCGRQPNWSIGLVRLAEKVGTAQDLRFFKRDLKAIIAKDGVPDYTFTMTRDPNGELEAAMAEQGIDMSDLKNDRILVVVTPKFETSHQGDGKPIGIGKPKRARKAKADNED</sequence>
<protein>
    <recommendedName>
        <fullName evidence="4">Replication initiator protein A</fullName>
    </recommendedName>
</protein>
<dbReference type="Pfam" id="PF10134">
    <property type="entry name" value="RPA"/>
    <property type="match status" value="1"/>
</dbReference>
<evidence type="ECO:0000313" key="3">
    <source>
        <dbReference type="Proteomes" id="UP000245086"/>
    </source>
</evidence>
<keyword evidence="3" id="KW-1185">Reference proteome</keyword>